<evidence type="ECO:0000256" key="1">
    <source>
        <dbReference type="ARBA" id="ARBA00001947"/>
    </source>
</evidence>
<keyword evidence="9" id="KW-1185">Reference proteome</keyword>
<comment type="similarity">
    <text evidence="2">Belongs to the zinc-containing alcohol dehydrogenase family.</text>
</comment>
<keyword evidence="5" id="KW-0560">Oxidoreductase</keyword>
<feature type="domain" description="Alcohol dehydrogenase-like N-terminal" evidence="7">
    <location>
        <begin position="22"/>
        <end position="136"/>
    </location>
</feature>
<evidence type="ECO:0000256" key="4">
    <source>
        <dbReference type="ARBA" id="ARBA00022833"/>
    </source>
</evidence>
<reference evidence="8" key="2">
    <citation type="submission" date="2020-09" db="EMBL/GenBank/DDBJ databases">
        <authorList>
            <person name="Sun Q."/>
            <person name="Zhou Y."/>
        </authorList>
    </citation>
    <scope>NUCLEOTIDE SEQUENCE</scope>
    <source>
        <strain evidence="8">CGMCC 1.15794</strain>
    </source>
</reference>
<dbReference type="PANTHER" id="PTHR43350">
    <property type="entry name" value="NAD-DEPENDENT ALCOHOL DEHYDROGENASE"/>
    <property type="match status" value="1"/>
</dbReference>
<proteinExistence type="inferred from homology"/>
<dbReference type="Gene3D" id="3.90.180.10">
    <property type="entry name" value="Medium-chain alcohol dehydrogenases, catalytic domain"/>
    <property type="match status" value="1"/>
</dbReference>
<dbReference type="InterPro" id="IPR013154">
    <property type="entry name" value="ADH-like_N"/>
</dbReference>
<gene>
    <name evidence="8" type="ORF">GCM10010921_23720</name>
</gene>
<dbReference type="EMBL" id="BMJY01000011">
    <property type="protein sequence ID" value="GGH47168.1"/>
    <property type="molecule type" value="Genomic_DNA"/>
</dbReference>
<feature type="domain" description="Alcohol dehydrogenase-like C-terminal" evidence="6">
    <location>
        <begin position="175"/>
        <end position="287"/>
    </location>
</feature>
<evidence type="ECO:0000313" key="9">
    <source>
        <dbReference type="Proteomes" id="UP000657592"/>
    </source>
</evidence>
<accession>A0A917IHR4</accession>
<dbReference type="AlphaFoldDB" id="A0A917IHR4"/>
<dbReference type="Gene3D" id="3.40.50.720">
    <property type="entry name" value="NAD(P)-binding Rossmann-like Domain"/>
    <property type="match status" value="1"/>
</dbReference>
<dbReference type="SUPFAM" id="SSF51735">
    <property type="entry name" value="NAD(P)-binding Rossmann-fold domains"/>
    <property type="match status" value="1"/>
</dbReference>
<dbReference type="Proteomes" id="UP000657592">
    <property type="component" value="Unassembled WGS sequence"/>
</dbReference>
<dbReference type="Pfam" id="PF00107">
    <property type="entry name" value="ADH_zinc_N"/>
    <property type="match status" value="1"/>
</dbReference>
<name>A0A917IHR4_9MICO</name>
<comment type="cofactor">
    <cofactor evidence="1">
        <name>Zn(2+)</name>
        <dbReference type="ChEBI" id="CHEBI:29105"/>
    </cofactor>
</comment>
<evidence type="ECO:0000259" key="7">
    <source>
        <dbReference type="Pfam" id="PF08240"/>
    </source>
</evidence>
<keyword evidence="4" id="KW-0862">Zinc</keyword>
<dbReference type="GO" id="GO:0016491">
    <property type="term" value="F:oxidoreductase activity"/>
    <property type="evidence" value="ECO:0007669"/>
    <property type="project" value="UniProtKB-KW"/>
</dbReference>
<dbReference type="InterPro" id="IPR011032">
    <property type="entry name" value="GroES-like_sf"/>
</dbReference>
<evidence type="ECO:0000313" key="8">
    <source>
        <dbReference type="EMBL" id="GGH47168.1"/>
    </source>
</evidence>
<dbReference type="SUPFAM" id="SSF50129">
    <property type="entry name" value="GroES-like"/>
    <property type="match status" value="1"/>
</dbReference>
<evidence type="ECO:0000256" key="3">
    <source>
        <dbReference type="ARBA" id="ARBA00022723"/>
    </source>
</evidence>
<keyword evidence="3" id="KW-0479">Metal-binding</keyword>
<comment type="caution">
    <text evidence="8">The sequence shown here is derived from an EMBL/GenBank/DDBJ whole genome shotgun (WGS) entry which is preliminary data.</text>
</comment>
<dbReference type="PANTHER" id="PTHR43350:SF19">
    <property type="entry name" value="D-GULOSIDE 3-DEHYDROGENASE"/>
    <property type="match status" value="1"/>
</dbReference>
<sequence length="343" mass="36339">MRAATLLNGSITVDELPIPVPGPMQVLVKTRRCAICASDTHFVTSADVMIENSKRFGGPYANIDLTKPIAMGHEFVAEIVEYGPQTQQQHPVGTRVTAIPGMVVDDQLSIVGYDSSYPGGFAEYMLLFEPLMLAVPDEVSDDLATLVEPLAVGLEHARAGHPTVDDTVLVIGAGAIGLGVIAGLKKAGVERIIAADLDAGRRDLAVQMGATFGVDPRETSPYGPQKAFDGKQVDLVYECVGRRGMLNQIIPGLGVGARIVMGGYSLEPEELLVPPAQDRRLTIYFASGEELQDMALALASIADGSIDVRSWVGRTIGLEEVAAAIPSINAPSSPIRTLVDPAR</sequence>
<dbReference type="InterPro" id="IPR036291">
    <property type="entry name" value="NAD(P)-bd_dom_sf"/>
</dbReference>
<evidence type="ECO:0000256" key="2">
    <source>
        <dbReference type="ARBA" id="ARBA00008072"/>
    </source>
</evidence>
<organism evidence="8 9">
    <name type="scientific">Microbacterium album</name>
    <dbReference type="NCBI Taxonomy" id="2053191"/>
    <lineage>
        <taxon>Bacteria</taxon>
        <taxon>Bacillati</taxon>
        <taxon>Actinomycetota</taxon>
        <taxon>Actinomycetes</taxon>
        <taxon>Micrococcales</taxon>
        <taxon>Microbacteriaceae</taxon>
        <taxon>Microbacterium</taxon>
    </lineage>
</organism>
<dbReference type="InterPro" id="IPR013149">
    <property type="entry name" value="ADH-like_C"/>
</dbReference>
<dbReference type="RefSeq" id="WP_188756511.1">
    <property type="nucleotide sequence ID" value="NZ_BMJY01000011.1"/>
</dbReference>
<evidence type="ECO:0000256" key="5">
    <source>
        <dbReference type="ARBA" id="ARBA00023002"/>
    </source>
</evidence>
<protein>
    <submittedName>
        <fullName evidence="8">Alcohol dehydrogenase</fullName>
    </submittedName>
</protein>
<dbReference type="Pfam" id="PF08240">
    <property type="entry name" value="ADH_N"/>
    <property type="match status" value="1"/>
</dbReference>
<reference evidence="8" key="1">
    <citation type="journal article" date="2014" name="Int. J. Syst. Evol. Microbiol.">
        <title>Complete genome sequence of Corynebacterium casei LMG S-19264T (=DSM 44701T), isolated from a smear-ripened cheese.</title>
        <authorList>
            <consortium name="US DOE Joint Genome Institute (JGI-PGF)"/>
            <person name="Walter F."/>
            <person name="Albersmeier A."/>
            <person name="Kalinowski J."/>
            <person name="Ruckert C."/>
        </authorList>
    </citation>
    <scope>NUCLEOTIDE SEQUENCE</scope>
    <source>
        <strain evidence="8">CGMCC 1.15794</strain>
    </source>
</reference>
<dbReference type="GO" id="GO:0046872">
    <property type="term" value="F:metal ion binding"/>
    <property type="evidence" value="ECO:0007669"/>
    <property type="project" value="UniProtKB-KW"/>
</dbReference>
<evidence type="ECO:0000259" key="6">
    <source>
        <dbReference type="Pfam" id="PF00107"/>
    </source>
</evidence>